<dbReference type="Proteomes" id="UP001168972">
    <property type="component" value="Unassembled WGS sequence"/>
</dbReference>
<organism evidence="4 5">
    <name type="scientific">Microctonus hyperodae</name>
    <name type="common">Parasitoid wasp</name>
    <dbReference type="NCBI Taxonomy" id="165561"/>
    <lineage>
        <taxon>Eukaryota</taxon>
        <taxon>Metazoa</taxon>
        <taxon>Ecdysozoa</taxon>
        <taxon>Arthropoda</taxon>
        <taxon>Hexapoda</taxon>
        <taxon>Insecta</taxon>
        <taxon>Pterygota</taxon>
        <taxon>Neoptera</taxon>
        <taxon>Endopterygota</taxon>
        <taxon>Hymenoptera</taxon>
        <taxon>Apocrita</taxon>
        <taxon>Ichneumonoidea</taxon>
        <taxon>Braconidae</taxon>
        <taxon>Euphorinae</taxon>
        <taxon>Microctonus</taxon>
    </lineage>
</organism>
<feature type="non-terminal residue" evidence="4">
    <location>
        <position position="1"/>
    </location>
</feature>
<name>A0AA39KRX0_MICHY</name>
<keyword evidence="1" id="KW-0479">Metal-binding</keyword>
<accession>A0AA39KRX0</accession>
<evidence type="ECO:0000259" key="3">
    <source>
        <dbReference type="PROSITE" id="PS50158"/>
    </source>
</evidence>
<dbReference type="Gene3D" id="4.10.60.10">
    <property type="entry name" value="Zinc finger, CCHC-type"/>
    <property type="match status" value="1"/>
</dbReference>
<feature type="region of interest" description="Disordered" evidence="2">
    <location>
        <begin position="1"/>
        <end position="47"/>
    </location>
</feature>
<comment type="caution">
    <text evidence="4">The sequence shown here is derived from an EMBL/GenBank/DDBJ whole genome shotgun (WGS) entry which is preliminary data.</text>
</comment>
<keyword evidence="1" id="KW-0863">Zinc-finger</keyword>
<evidence type="ECO:0000256" key="1">
    <source>
        <dbReference type="PROSITE-ProRule" id="PRU00047"/>
    </source>
</evidence>
<dbReference type="InterPro" id="IPR036875">
    <property type="entry name" value="Znf_CCHC_sf"/>
</dbReference>
<evidence type="ECO:0000313" key="4">
    <source>
        <dbReference type="EMBL" id="KAK0171504.1"/>
    </source>
</evidence>
<keyword evidence="5" id="KW-1185">Reference proteome</keyword>
<dbReference type="EMBL" id="JAQQBR010000154">
    <property type="protein sequence ID" value="KAK0171504.1"/>
    <property type="molecule type" value="Genomic_DNA"/>
</dbReference>
<dbReference type="AlphaFoldDB" id="A0AA39KRX0"/>
<dbReference type="GO" id="GO:0003676">
    <property type="term" value="F:nucleic acid binding"/>
    <property type="evidence" value="ECO:0007669"/>
    <property type="project" value="InterPro"/>
</dbReference>
<dbReference type="SUPFAM" id="SSF57756">
    <property type="entry name" value="Retrovirus zinc finger-like domains"/>
    <property type="match status" value="1"/>
</dbReference>
<proteinExistence type="predicted"/>
<dbReference type="PROSITE" id="PS50158">
    <property type="entry name" value="ZF_CCHC"/>
    <property type="match status" value="1"/>
</dbReference>
<sequence length="214" mass="23550">MPKKRVKVEAIEHDASTSTSETKQGGKKKSKVPTNEEENKEVAAVQQTPNESKYTAIICFNCGNKGHRFRTCTEKRRTFCYRCGEKDVKSTDCAKYDETLNELPSGQTTRGLSNECNTKAINKNVGTFAESGDGSNHGELRKEVVKAGGADISDSKTEKSHKVLTNIENKYASMGRVLRSGNVYDCGRIRPPGYSSEDTPSVSVNVVIEEDLTE</sequence>
<dbReference type="GO" id="GO:0008270">
    <property type="term" value="F:zinc ion binding"/>
    <property type="evidence" value="ECO:0007669"/>
    <property type="project" value="UniProtKB-KW"/>
</dbReference>
<dbReference type="SMART" id="SM00343">
    <property type="entry name" value="ZnF_C2HC"/>
    <property type="match status" value="2"/>
</dbReference>
<keyword evidence="1" id="KW-0862">Zinc</keyword>
<feature type="domain" description="CCHC-type" evidence="3">
    <location>
        <begin position="59"/>
        <end position="74"/>
    </location>
</feature>
<evidence type="ECO:0000313" key="5">
    <source>
        <dbReference type="Proteomes" id="UP001168972"/>
    </source>
</evidence>
<gene>
    <name evidence="4" type="ORF">PV327_011182</name>
</gene>
<evidence type="ECO:0000256" key="2">
    <source>
        <dbReference type="SAM" id="MobiDB-lite"/>
    </source>
</evidence>
<dbReference type="InterPro" id="IPR001878">
    <property type="entry name" value="Znf_CCHC"/>
</dbReference>
<reference evidence="4" key="1">
    <citation type="journal article" date="2023" name="bioRxiv">
        <title>Scaffold-level genome assemblies of two parasitoid biocontrol wasps reveal the parthenogenesis mechanism and an associated novel virus.</title>
        <authorList>
            <person name="Inwood S."/>
            <person name="Skelly J."/>
            <person name="Guhlin J."/>
            <person name="Harrop T."/>
            <person name="Goldson S."/>
            <person name="Dearden P."/>
        </authorList>
    </citation>
    <scope>NUCLEOTIDE SEQUENCE</scope>
    <source>
        <strain evidence="4">Lincoln</strain>
        <tissue evidence="4">Whole body</tissue>
    </source>
</reference>
<protein>
    <recommendedName>
        <fullName evidence="3">CCHC-type domain-containing protein</fullName>
    </recommendedName>
</protein>
<reference evidence="4" key="2">
    <citation type="submission" date="2023-03" db="EMBL/GenBank/DDBJ databases">
        <authorList>
            <person name="Inwood S.N."/>
            <person name="Skelly J.G."/>
            <person name="Guhlin J."/>
            <person name="Harrop T.W.R."/>
            <person name="Goldson S.G."/>
            <person name="Dearden P.K."/>
        </authorList>
    </citation>
    <scope>NUCLEOTIDE SEQUENCE</scope>
    <source>
        <strain evidence="4">Lincoln</strain>
        <tissue evidence="4">Whole body</tissue>
    </source>
</reference>